<dbReference type="InterPro" id="IPR005358">
    <property type="entry name" value="Puta_zinc/iron-chelating_dom"/>
</dbReference>
<organism evidence="1">
    <name type="scientific">marine sediment metagenome</name>
    <dbReference type="NCBI Taxonomy" id="412755"/>
    <lineage>
        <taxon>unclassified sequences</taxon>
        <taxon>metagenomes</taxon>
        <taxon>ecological metagenomes</taxon>
    </lineage>
</organism>
<gene>
    <name evidence="1" type="ORF">S01H1_33733</name>
</gene>
<evidence type="ECO:0008006" key="2">
    <source>
        <dbReference type="Google" id="ProtNLM"/>
    </source>
</evidence>
<protein>
    <recommendedName>
        <fullName evidence="2">Zinc/iron-chelating domain-containing protein</fullName>
    </recommendedName>
</protein>
<comment type="caution">
    <text evidence="1">The sequence shown here is derived from an EMBL/GenBank/DDBJ whole genome shotgun (WGS) entry which is preliminary data.</text>
</comment>
<dbReference type="Pfam" id="PF03692">
    <property type="entry name" value="CxxCxxCC"/>
    <property type="match status" value="1"/>
</dbReference>
<accession>X0VP00</accession>
<proteinExistence type="predicted"/>
<name>X0VP00_9ZZZZ</name>
<dbReference type="AlphaFoldDB" id="X0VP00"/>
<sequence length="102" mass="11470">MTDDGERVENCDNCGICCMGQNLLPLSGNLADDRRLPRDLNLELLAIRRGPLKGDDDCPCVWLDRSTGRCRHYKWRPSTCRALECGGEDCMAMRHLSGVETQ</sequence>
<reference evidence="1" key="1">
    <citation type="journal article" date="2014" name="Front. Microbiol.">
        <title>High frequency of phylogenetically diverse reductive dehalogenase-homologous genes in deep subseafloor sedimentary metagenomes.</title>
        <authorList>
            <person name="Kawai M."/>
            <person name="Futagami T."/>
            <person name="Toyoda A."/>
            <person name="Takaki Y."/>
            <person name="Nishi S."/>
            <person name="Hori S."/>
            <person name="Arai W."/>
            <person name="Tsubouchi T."/>
            <person name="Morono Y."/>
            <person name="Uchiyama I."/>
            <person name="Ito T."/>
            <person name="Fujiyama A."/>
            <person name="Inagaki F."/>
            <person name="Takami H."/>
        </authorList>
    </citation>
    <scope>NUCLEOTIDE SEQUENCE</scope>
    <source>
        <strain evidence="1">Expedition CK06-06</strain>
    </source>
</reference>
<dbReference type="EMBL" id="BARS01020955">
    <property type="protein sequence ID" value="GAG12887.1"/>
    <property type="molecule type" value="Genomic_DNA"/>
</dbReference>
<evidence type="ECO:0000313" key="1">
    <source>
        <dbReference type="EMBL" id="GAG12887.1"/>
    </source>
</evidence>